<dbReference type="AlphaFoldDB" id="C7XUA7"/>
<comment type="similarity">
    <text evidence="1">Belongs to the BlaI transcriptional regulatory family.</text>
</comment>
<accession>C7XUA7</accession>
<evidence type="ECO:0000256" key="2">
    <source>
        <dbReference type="ARBA" id="ARBA00023015"/>
    </source>
</evidence>
<sequence>MSKSLEISPAEWQVMRIAWTLGRVTSTQVIDILQRKVDWKPATIKTLLRRLVQKNVLKTTQQGRHFIYEPLVAEQETMNTAADELFSSLCEMHVGSTLVHVIKEHQLSQSDIQKLQTLLKQKAQTAPEMVDCNCVPGERCD</sequence>
<dbReference type="PIRSF" id="PIRSF019455">
    <property type="entry name" value="CopR_AtkY"/>
    <property type="match status" value="1"/>
</dbReference>
<dbReference type="SUPFAM" id="SSF46785">
    <property type="entry name" value="Winged helix' DNA-binding domain"/>
    <property type="match status" value="1"/>
</dbReference>
<keyword evidence="3" id="KW-0238">DNA-binding</keyword>
<dbReference type="Gene3D" id="1.10.10.10">
    <property type="entry name" value="Winged helix-like DNA-binding domain superfamily/Winged helix DNA-binding domain"/>
    <property type="match status" value="1"/>
</dbReference>
<dbReference type="InterPro" id="IPR036388">
    <property type="entry name" value="WH-like_DNA-bd_sf"/>
</dbReference>
<evidence type="ECO:0000313" key="6">
    <source>
        <dbReference type="Proteomes" id="UP000003987"/>
    </source>
</evidence>
<evidence type="ECO:0000256" key="3">
    <source>
        <dbReference type="ARBA" id="ARBA00023125"/>
    </source>
</evidence>
<dbReference type="InterPro" id="IPR014071">
    <property type="entry name" value="Cu_transp_CopY/TcrY"/>
</dbReference>
<dbReference type="OrthoDB" id="1849040at2"/>
<dbReference type="RefSeq" id="WP_006916020.1">
    <property type="nucleotide sequence ID" value="NZ_GG698802.1"/>
</dbReference>
<keyword evidence="6" id="KW-1185">Reference proteome</keyword>
<dbReference type="STRING" id="575594.HMPREF0501_00273"/>
<dbReference type="InterPro" id="IPR036390">
    <property type="entry name" value="WH_DNA-bd_sf"/>
</dbReference>
<name>C7XUA7_9LACO</name>
<dbReference type="eggNOG" id="COG3682">
    <property type="taxonomic scope" value="Bacteria"/>
</dbReference>
<organism evidence="5 6">
    <name type="scientific">Limosilactobacillus coleohominis 101-4-CHN</name>
    <dbReference type="NCBI Taxonomy" id="575594"/>
    <lineage>
        <taxon>Bacteria</taxon>
        <taxon>Bacillati</taxon>
        <taxon>Bacillota</taxon>
        <taxon>Bacilli</taxon>
        <taxon>Lactobacillales</taxon>
        <taxon>Lactobacillaceae</taxon>
        <taxon>Limosilactobacillus</taxon>
    </lineage>
</organism>
<gene>
    <name evidence="5" type="ORF">HMPREF0501_00273</name>
</gene>
<dbReference type="Pfam" id="PF03965">
    <property type="entry name" value="Penicillinase_R"/>
    <property type="match status" value="1"/>
</dbReference>
<proteinExistence type="inferred from homology"/>
<evidence type="ECO:0000256" key="1">
    <source>
        <dbReference type="ARBA" id="ARBA00011046"/>
    </source>
</evidence>
<reference evidence="5 6" key="1">
    <citation type="submission" date="2009-06" db="EMBL/GenBank/DDBJ databases">
        <title>The Genome Sequence of Lactobacillus coleohominis strain 101-4-CHN.</title>
        <authorList>
            <consortium name="The Broad Institute Genome Sequencing Platform"/>
            <person name="Ward D."/>
            <person name="Young S.K."/>
            <person name="Zeng Q."/>
            <person name="Koehrsen M."/>
            <person name="Alvarado L."/>
            <person name="Berlin A."/>
            <person name="Borenstein D."/>
            <person name="Chen Z."/>
            <person name="Engels R."/>
            <person name="Freedman E."/>
            <person name="Gellesch M."/>
            <person name="Goldberg J."/>
            <person name="Griggs A."/>
            <person name="Gujja S."/>
            <person name="Heiman D."/>
            <person name="Hepburn T."/>
            <person name="Howarth C."/>
            <person name="Jen D."/>
            <person name="Larson L."/>
            <person name="Lewis B."/>
            <person name="Mehta T."/>
            <person name="Park D."/>
            <person name="Pearson M."/>
            <person name="Roberts A."/>
            <person name="Saif S."/>
            <person name="Shea T."/>
            <person name="Shenoy N."/>
            <person name="Sisk P."/>
            <person name="Stolte C."/>
            <person name="Sykes S."/>
            <person name="Walk T."/>
            <person name="White J."/>
            <person name="Yandava C."/>
            <person name="Liu Y."/>
            <person name="Xu Q."/>
            <person name="Lander E."/>
            <person name="Nusbaum C."/>
            <person name="Galagan J."/>
            <person name="Birren B."/>
        </authorList>
    </citation>
    <scope>NUCLEOTIDE SEQUENCE [LARGE SCALE GENOMIC DNA]</scope>
    <source>
        <strain evidence="5 6">101-4-CHN</strain>
    </source>
</reference>
<dbReference type="InterPro" id="IPR005650">
    <property type="entry name" value="BlaI_family"/>
</dbReference>
<protein>
    <submittedName>
        <fullName evidence="5">Copper transport repressor, CopY/TcrY family</fullName>
    </submittedName>
</protein>
<keyword evidence="4" id="KW-0804">Transcription</keyword>
<dbReference type="Proteomes" id="UP000003987">
    <property type="component" value="Unassembled WGS sequence"/>
</dbReference>
<dbReference type="EMBL" id="GG698802">
    <property type="protein sequence ID" value="EEU30868.1"/>
    <property type="molecule type" value="Genomic_DNA"/>
</dbReference>
<dbReference type="HOGENOM" id="CLU_119090_2_1_9"/>
<dbReference type="GO" id="GO:0003677">
    <property type="term" value="F:DNA binding"/>
    <property type="evidence" value="ECO:0007669"/>
    <property type="project" value="UniProtKB-KW"/>
</dbReference>
<evidence type="ECO:0000256" key="4">
    <source>
        <dbReference type="ARBA" id="ARBA00023163"/>
    </source>
</evidence>
<keyword evidence="2" id="KW-0805">Transcription regulation</keyword>
<dbReference type="NCBIfam" id="TIGR02698">
    <property type="entry name" value="CopY_TcrY"/>
    <property type="match status" value="1"/>
</dbReference>
<dbReference type="GO" id="GO:0045892">
    <property type="term" value="P:negative regulation of DNA-templated transcription"/>
    <property type="evidence" value="ECO:0007669"/>
    <property type="project" value="InterPro"/>
</dbReference>
<evidence type="ECO:0000313" key="5">
    <source>
        <dbReference type="EMBL" id="EEU30868.1"/>
    </source>
</evidence>